<feature type="compositionally biased region" description="Basic and acidic residues" evidence="1">
    <location>
        <begin position="75"/>
        <end position="86"/>
    </location>
</feature>
<organism evidence="2 3">
    <name type="scientific">Actinomadura napierensis</name>
    <dbReference type="NCBI Taxonomy" id="267854"/>
    <lineage>
        <taxon>Bacteria</taxon>
        <taxon>Bacillati</taxon>
        <taxon>Actinomycetota</taxon>
        <taxon>Actinomycetes</taxon>
        <taxon>Streptosporangiales</taxon>
        <taxon>Thermomonosporaceae</taxon>
        <taxon>Actinomadura</taxon>
    </lineage>
</organism>
<sequence>MEIAAGLAAVVDRRQREPEREIEEDAENGERDHHDDRAQCDDVPGDPSAAFRRLPHFHQHLALVPAPPPAMRAADYGHRSEDPVTG</sequence>
<name>A0ABP5L525_9ACTN</name>
<keyword evidence="3" id="KW-1185">Reference proteome</keyword>
<gene>
    <name evidence="2" type="ORF">GCM10009727_37910</name>
</gene>
<proteinExistence type="predicted"/>
<evidence type="ECO:0000313" key="2">
    <source>
        <dbReference type="EMBL" id="GAA2140716.1"/>
    </source>
</evidence>
<protein>
    <submittedName>
        <fullName evidence="2">Uncharacterized protein</fullName>
    </submittedName>
</protein>
<feature type="compositionally biased region" description="Basic and acidic residues" evidence="1">
    <location>
        <begin position="28"/>
        <end position="40"/>
    </location>
</feature>
<accession>A0ABP5L525</accession>
<evidence type="ECO:0000313" key="3">
    <source>
        <dbReference type="Proteomes" id="UP001501020"/>
    </source>
</evidence>
<feature type="region of interest" description="Disordered" evidence="1">
    <location>
        <begin position="1"/>
        <end position="46"/>
    </location>
</feature>
<comment type="caution">
    <text evidence="2">The sequence shown here is derived from an EMBL/GenBank/DDBJ whole genome shotgun (WGS) entry which is preliminary data.</text>
</comment>
<dbReference type="EMBL" id="BAAAMR010000031">
    <property type="protein sequence ID" value="GAA2140716.1"/>
    <property type="molecule type" value="Genomic_DNA"/>
</dbReference>
<evidence type="ECO:0000256" key="1">
    <source>
        <dbReference type="SAM" id="MobiDB-lite"/>
    </source>
</evidence>
<reference evidence="3" key="1">
    <citation type="journal article" date="2019" name="Int. J. Syst. Evol. Microbiol.">
        <title>The Global Catalogue of Microorganisms (GCM) 10K type strain sequencing project: providing services to taxonomists for standard genome sequencing and annotation.</title>
        <authorList>
            <consortium name="The Broad Institute Genomics Platform"/>
            <consortium name="The Broad Institute Genome Sequencing Center for Infectious Disease"/>
            <person name="Wu L."/>
            <person name="Ma J."/>
        </authorList>
    </citation>
    <scope>NUCLEOTIDE SEQUENCE [LARGE SCALE GENOMIC DNA]</scope>
    <source>
        <strain evidence="3">JCM 13850</strain>
    </source>
</reference>
<dbReference type="Proteomes" id="UP001501020">
    <property type="component" value="Unassembled WGS sequence"/>
</dbReference>
<feature type="region of interest" description="Disordered" evidence="1">
    <location>
        <begin position="65"/>
        <end position="86"/>
    </location>
</feature>